<dbReference type="InterPro" id="IPR006527">
    <property type="entry name" value="F-box-assoc_dom_typ1"/>
</dbReference>
<dbReference type="Pfam" id="PF07734">
    <property type="entry name" value="FBA_1"/>
    <property type="match status" value="1"/>
</dbReference>
<feature type="compositionally biased region" description="Basic and acidic residues" evidence="1">
    <location>
        <begin position="9"/>
        <end position="20"/>
    </location>
</feature>
<dbReference type="CDD" id="cd22157">
    <property type="entry name" value="F-box_AtFBW1-like"/>
    <property type="match status" value="1"/>
</dbReference>
<dbReference type="InterPro" id="IPR017451">
    <property type="entry name" value="F-box-assoc_interact_dom"/>
</dbReference>
<dbReference type="AlphaFoldDB" id="A0AAV6I0L1"/>
<dbReference type="Proteomes" id="UP000823749">
    <property type="component" value="Chromosome 12"/>
</dbReference>
<reference evidence="3" key="1">
    <citation type="submission" date="2020-08" db="EMBL/GenBank/DDBJ databases">
        <title>Plant Genome Project.</title>
        <authorList>
            <person name="Zhang R.-G."/>
        </authorList>
    </citation>
    <scope>NUCLEOTIDE SEQUENCE</scope>
    <source>
        <strain evidence="3">WSP0</strain>
        <tissue evidence="3">Leaf</tissue>
    </source>
</reference>
<dbReference type="SMART" id="SM00256">
    <property type="entry name" value="FBOX"/>
    <property type="match status" value="1"/>
</dbReference>
<dbReference type="PROSITE" id="PS50181">
    <property type="entry name" value="FBOX"/>
    <property type="match status" value="1"/>
</dbReference>
<protein>
    <recommendedName>
        <fullName evidence="2">F-box domain-containing protein</fullName>
    </recommendedName>
</protein>
<sequence>MEGFPPQARDNKKNKTREQQHHIPDELVFQILTRLPVKSILRFKCISKSWLSMISHPKFIQTHLHLQSPKLLLKTDGSPVSFASIDSENPNPYRKVLHCPCEDPSAYFQPLCSCDGLILVHVRIEFDGTRSGKSFILWNPSNRSHRRISCPYELPFFNSLYGLCYDSTADDYRVVIVSHEKVTSVAVYGLRNNSWDIFVDNRYRLYVSEYGAAVVNGAVHWVMFSMESGLWVIVYFDLVEGKFKEVPPPSSWKEDDVMNLVVLGGFLCVYIDVGERQIEVYAMKEYGNKESWARLFVIPSPSERKCSWVHTVPSSAYVMLLCLTKKGQVLISIDTRGFGIYDPKDGTVLRYLGGWMPIPYVESLVPLNEGV</sequence>
<dbReference type="InterPro" id="IPR036047">
    <property type="entry name" value="F-box-like_dom_sf"/>
</dbReference>
<proteinExistence type="predicted"/>
<dbReference type="EMBL" id="JACTNZ010000012">
    <property type="protein sequence ID" value="KAG5521320.1"/>
    <property type="molecule type" value="Genomic_DNA"/>
</dbReference>
<dbReference type="SUPFAM" id="SSF63829">
    <property type="entry name" value="Calcium-dependent phosphotriesterase"/>
    <property type="match status" value="1"/>
</dbReference>
<dbReference type="PANTHER" id="PTHR31672:SF13">
    <property type="entry name" value="F-BOX PROTEIN CPR30-LIKE"/>
    <property type="match status" value="1"/>
</dbReference>
<evidence type="ECO:0000313" key="4">
    <source>
        <dbReference type="Proteomes" id="UP000823749"/>
    </source>
</evidence>
<dbReference type="PANTHER" id="PTHR31672">
    <property type="entry name" value="BNACNNG10540D PROTEIN"/>
    <property type="match status" value="1"/>
</dbReference>
<organism evidence="3 4">
    <name type="scientific">Rhododendron griersonianum</name>
    <dbReference type="NCBI Taxonomy" id="479676"/>
    <lineage>
        <taxon>Eukaryota</taxon>
        <taxon>Viridiplantae</taxon>
        <taxon>Streptophyta</taxon>
        <taxon>Embryophyta</taxon>
        <taxon>Tracheophyta</taxon>
        <taxon>Spermatophyta</taxon>
        <taxon>Magnoliopsida</taxon>
        <taxon>eudicotyledons</taxon>
        <taxon>Gunneridae</taxon>
        <taxon>Pentapetalae</taxon>
        <taxon>asterids</taxon>
        <taxon>Ericales</taxon>
        <taxon>Ericaceae</taxon>
        <taxon>Ericoideae</taxon>
        <taxon>Rhodoreae</taxon>
        <taxon>Rhododendron</taxon>
    </lineage>
</organism>
<feature type="region of interest" description="Disordered" evidence="1">
    <location>
        <begin position="1"/>
        <end position="20"/>
    </location>
</feature>
<keyword evidence="4" id="KW-1185">Reference proteome</keyword>
<feature type="domain" description="F-box" evidence="2">
    <location>
        <begin position="17"/>
        <end position="63"/>
    </location>
</feature>
<evidence type="ECO:0000259" key="2">
    <source>
        <dbReference type="PROSITE" id="PS50181"/>
    </source>
</evidence>
<evidence type="ECO:0000256" key="1">
    <source>
        <dbReference type="SAM" id="MobiDB-lite"/>
    </source>
</evidence>
<evidence type="ECO:0000313" key="3">
    <source>
        <dbReference type="EMBL" id="KAG5521320.1"/>
    </source>
</evidence>
<dbReference type="Pfam" id="PF00646">
    <property type="entry name" value="F-box"/>
    <property type="match status" value="1"/>
</dbReference>
<dbReference type="Gene3D" id="1.20.1280.50">
    <property type="match status" value="1"/>
</dbReference>
<dbReference type="NCBIfam" id="TIGR01640">
    <property type="entry name" value="F_box_assoc_1"/>
    <property type="match status" value="1"/>
</dbReference>
<gene>
    <name evidence="3" type="ORF">RHGRI_033766</name>
</gene>
<accession>A0AAV6I0L1</accession>
<dbReference type="SUPFAM" id="SSF81383">
    <property type="entry name" value="F-box domain"/>
    <property type="match status" value="1"/>
</dbReference>
<comment type="caution">
    <text evidence="3">The sequence shown here is derived from an EMBL/GenBank/DDBJ whole genome shotgun (WGS) entry which is preliminary data.</text>
</comment>
<name>A0AAV6I0L1_9ERIC</name>
<dbReference type="InterPro" id="IPR001810">
    <property type="entry name" value="F-box_dom"/>
</dbReference>
<dbReference type="InterPro" id="IPR050796">
    <property type="entry name" value="SCF_F-box_component"/>
</dbReference>